<dbReference type="CDD" id="cd00093">
    <property type="entry name" value="HTH_XRE"/>
    <property type="match status" value="1"/>
</dbReference>
<dbReference type="InterPro" id="IPR010982">
    <property type="entry name" value="Lambda_DNA-bd_dom_sf"/>
</dbReference>
<evidence type="ECO:0000259" key="1">
    <source>
        <dbReference type="PROSITE" id="PS50943"/>
    </source>
</evidence>
<comment type="caution">
    <text evidence="2">The sequence shown here is derived from an EMBL/GenBank/DDBJ whole genome shotgun (WGS) entry which is preliminary data.</text>
</comment>
<reference evidence="2 4" key="3">
    <citation type="submission" date="2019-07" db="EMBL/GenBank/DDBJ databases">
        <title>Whole genome shotgun sequence of Methylobacterium oxalidis NBRC 107715.</title>
        <authorList>
            <person name="Hosoyama A."/>
            <person name="Uohara A."/>
            <person name="Ohji S."/>
            <person name="Ichikawa N."/>
        </authorList>
    </citation>
    <scope>NUCLEOTIDE SEQUENCE [LARGE SCALE GENOMIC DNA]</scope>
    <source>
        <strain evidence="2 4">NBRC 107715</strain>
    </source>
</reference>
<dbReference type="Proteomes" id="UP000321960">
    <property type="component" value="Unassembled WGS sequence"/>
</dbReference>
<dbReference type="RefSeq" id="WP_147028005.1">
    <property type="nucleotide sequence ID" value="NZ_BJZU01000104.1"/>
</dbReference>
<keyword evidence="5" id="KW-1185">Reference proteome</keyword>
<evidence type="ECO:0000313" key="3">
    <source>
        <dbReference type="EMBL" id="GLS65494.1"/>
    </source>
</evidence>
<dbReference type="AlphaFoldDB" id="A0A512J911"/>
<accession>A0A512J911</accession>
<dbReference type="InterPro" id="IPR001387">
    <property type="entry name" value="Cro/C1-type_HTH"/>
</dbReference>
<dbReference type="OrthoDB" id="9797172at2"/>
<dbReference type="Pfam" id="PF13560">
    <property type="entry name" value="HTH_31"/>
    <property type="match status" value="1"/>
</dbReference>
<dbReference type="SUPFAM" id="SSF47413">
    <property type="entry name" value="lambda repressor-like DNA-binding domains"/>
    <property type="match status" value="1"/>
</dbReference>
<gene>
    <name evidence="3" type="ORF">GCM10007888_38760</name>
    <name evidence="2" type="ORF">MOX02_44920</name>
</gene>
<evidence type="ECO:0000313" key="5">
    <source>
        <dbReference type="Proteomes" id="UP001156856"/>
    </source>
</evidence>
<dbReference type="GO" id="GO:0003677">
    <property type="term" value="F:DNA binding"/>
    <property type="evidence" value="ECO:0007669"/>
    <property type="project" value="InterPro"/>
</dbReference>
<dbReference type="Gene3D" id="1.10.260.40">
    <property type="entry name" value="lambda repressor-like DNA-binding domains"/>
    <property type="match status" value="1"/>
</dbReference>
<evidence type="ECO:0000313" key="4">
    <source>
        <dbReference type="Proteomes" id="UP000321960"/>
    </source>
</evidence>
<feature type="domain" description="HTH cro/C1-type" evidence="1">
    <location>
        <begin position="19"/>
        <end position="71"/>
    </location>
</feature>
<evidence type="ECO:0000313" key="2">
    <source>
        <dbReference type="EMBL" id="GEP06454.1"/>
    </source>
</evidence>
<dbReference type="PROSITE" id="PS50943">
    <property type="entry name" value="HTH_CROC1"/>
    <property type="match status" value="1"/>
</dbReference>
<sequence length="78" mass="8152">MAGRSPSDIDCRIAARVGAARAEAGLKQCDLAQALGVSPAQFQKYEKGQNRISAGALQVLADRIGQPITAFFDTAEGC</sequence>
<reference evidence="3" key="4">
    <citation type="submission" date="2023-01" db="EMBL/GenBank/DDBJ databases">
        <title>Draft genome sequence of Methylobacterium oxalidis strain NBRC 107715.</title>
        <authorList>
            <person name="Sun Q."/>
            <person name="Mori K."/>
        </authorList>
    </citation>
    <scope>NUCLEOTIDE SEQUENCE</scope>
    <source>
        <strain evidence="3">NBRC 107715</strain>
    </source>
</reference>
<reference evidence="5" key="2">
    <citation type="journal article" date="2019" name="Int. J. Syst. Evol. Microbiol.">
        <title>The Global Catalogue of Microorganisms (GCM) 10K type strain sequencing project: providing services to taxonomists for standard genome sequencing and annotation.</title>
        <authorList>
            <consortium name="The Broad Institute Genomics Platform"/>
            <consortium name="The Broad Institute Genome Sequencing Center for Infectious Disease"/>
            <person name="Wu L."/>
            <person name="Ma J."/>
        </authorList>
    </citation>
    <scope>NUCLEOTIDE SEQUENCE [LARGE SCALE GENOMIC DNA]</scope>
    <source>
        <strain evidence="5">NBRC 107715</strain>
    </source>
</reference>
<dbReference type="EMBL" id="BSPK01000072">
    <property type="protein sequence ID" value="GLS65494.1"/>
    <property type="molecule type" value="Genomic_DNA"/>
</dbReference>
<name>A0A512J911_9HYPH</name>
<protein>
    <recommendedName>
        <fullName evidence="1">HTH cro/C1-type domain-containing protein</fullName>
    </recommendedName>
</protein>
<dbReference type="SMART" id="SM00530">
    <property type="entry name" value="HTH_XRE"/>
    <property type="match status" value="1"/>
</dbReference>
<dbReference type="EMBL" id="BJZU01000104">
    <property type="protein sequence ID" value="GEP06454.1"/>
    <property type="molecule type" value="Genomic_DNA"/>
</dbReference>
<dbReference type="Proteomes" id="UP001156856">
    <property type="component" value="Unassembled WGS sequence"/>
</dbReference>
<reference evidence="3" key="1">
    <citation type="journal article" date="2014" name="Int. J. Syst. Evol. Microbiol.">
        <title>Complete genome of a new Firmicutes species belonging to the dominant human colonic microbiota ('Ruminococcus bicirculans') reveals two chromosomes and a selective capacity to utilize plant glucans.</title>
        <authorList>
            <consortium name="NISC Comparative Sequencing Program"/>
            <person name="Wegmann U."/>
            <person name="Louis P."/>
            <person name="Goesmann A."/>
            <person name="Henrissat B."/>
            <person name="Duncan S.H."/>
            <person name="Flint H.J."/>
        </authorList>
    </citation>
    <scope>NUCLEOTIDE SEQUENCE</scope>
    <source>
        <strain evidence="3">NBRC 107715</strain>
    </source>
</reference>
<proteinExistence type="predicted"/>
<organism evidence="2 4">
    <name type="scientific">Methylobacterium oxalidis</name>
    <dbReference type="NCBI Taxonomy" id="944322"/>
    <lineage>
        <taxon>Bacteria</taxon>
        <taxon>Pseudomonadati</taxon>
        <taxon>Pseudomonadota</taxon>
        <taxon>Alphaproteobacteria</taxon>
        <taxon>Hyphomicrobiales</taxon>
        <taxon>Methylobacteriaceae</taxon>
        <taxon>Methylobacterium</taxon>
    </lineage>
</organism>